<dbReference type="InterPro" id="IPR007445">
    <property type="entry name" value="PilO"/>
</dbReference>
<feature type="non-terminal residue" evidence="1">
    <location>
        <position position="1"/>
    </location>
</feature>
<organism evidence="1">
    <name type="scientific">marine metagenome</name>
    <dbReference type="NCBI Taxonomy" id="408172"/>
    <lineage>
        <taxon>unclassified sequences</taxon>
        <taxon>metagenomes</taxon>
        <taxon>ecological metagenomes</taxon>
    </lineage>
</organism>
<dbReference type="Pfam" id="PF04350">
    <property type="entry name" value="PilO"/>
    <property type="match status" value="1"/>
</dbReference>
<reference evidence="1" key="1">
    <citation type="submission" date="2018-05" db="EMBL/GenBank/DDBJ databases">
        <authorList>
            <person name="Lanie J.A."/>
            <person name="Ng W.-L."/>
            <person name="Kazmierczak K.M."/>
            <person name="Andrzejewski T.M."/>
            <person name="Davidsen T.M."/>
            <person name="Wayne K.J."/>
            <person name="Tettelin H."/>
            <person name="Glass J.I."/>
            <person name="Rusch D."/>
            <person name="Podicherti R."/>
            <person name="Tsui H.-C.T."/>
            <person name="Winkler M.E."/>
        </authorList>
    </citation>
    <scope>NUCLEOTIDE SEQUENCE</scope>
</reference>
<sequence length="137" mass="16095">VRNNIIEAQKQRENSISDLEQNVFFTMREYELAAVKMKELAIKYDIDVLSLNLRSNNTFPDLNNFTQVKKVPIERLHIDLRLSGKFLDIGPFFDDVEKEIKLVNLHSYKFSLDKNAAKQVIADIVYYTYQMEEKTSE</sequence>
<dbReference type="GO" id="GO:0043683">
    <property type="term" value="P:type IV pilus assembly"/>
    <property type="evidence" value="ECO:0007669"/>
    <property type="project" value="InterPro"/>
</dbReference>
<protein>
    <submittedName>
        <fullName evidence="1">Uncharacterized protein</fullName>
    </submittedName>
</protein>
<dbReference type="EMBL" id="UINC01011955">
    <property type="protein sequence ID" value="SVA52465.1"/>
    <property type="molecule type" value="Genomic_DNA"/>
</dbReference>
<accession>A0A381WIX1</accession>
<dbReference type="InterPro" id="IPR014717">
    <property type="entry name" value="Transl_elong_EF1B/ribsomal_bS6"/>
</dbReference>
<evidence type="ECO:0000313" key="1">
    <source>
        <dbReference type="EMBL" id="SVA52465.1"/>
    </source>
</evidence>
<dbReference type="AlphaFoldDB" id="A0A381WIX1"/>
<name>A0A381WIX1_9ZZZZ</name>
<dbReference type="Gene3D" id="3.30.70.60">
    <property type="match status" value="1"/>
</dbReference>
<dbReference type="GO" id="GO:0043107">
    <property type="term" value="P:type IV pilus-dependent motility"/>
    <property type="evidence" value="ECO:0007669"/>
    <property type="project" value="InterPro"/>
</dbReference>
<proteinExistence type="predicted"/>
<gene>
    <name evidence="1" type="ORF">METZ01_LOCUS105319</name>
</gene>